<dbReference type="EMBL" id="BLAE01000037">
    <property type="protein sequence ID" value="GES12600.1"/>
    <property type="molecule type" value="Genomic_DNA"/>
</dbReference>
<dbReference type="AlphaFoldDB" id="A0A5M3WV65"/>
<feature type="domain" description="MmyB-like transcription regulator ligand binding" evidence="1">
    <location>
        <begin position="67"/>
        <end position="139"/>
    </location>
</feature>
<dbReference type="PANTHER" id="PTHR35010:SF2">
    <property type="entry name" value="BLL4672 PROTEIN"/>
    <property type="match status" value="1"/>
</dbReference>
<organism evidence="2 3">
    <name type="scientific">Acrocarpospora macrocephala</name>
    <dbReference type="NCBI Taxonomy" id="150177"/>
    <lineage>
        <taxon>Bacteria</taxon>
        <taxon>Bacillati</taxon>
        <taxon>Actinomycetota</taxon>
        <taxon>Actinomycetes</taxon>
        <taxon>Streptosporangiales</taxon>
        <taxon>Streptosporangiaceae</taxon>
        <taxon>Acrocarpospora</taxon>
    </lineage>
</organism>
<evidence type="ECO:0000313" key="3">
    <source>
        <dbReference type="Proteomes" id="UP000331127"/>
    </source>
</evidence>
<reference evidence="2 3" key="1">
    <citation type="submission" date="2019-10" db="EMBL/GenBank/DDBJ databases">
        <title>Whole genome shotgun sequence of Acrocarpospora macrocephala NBRC 16266.</title>
        <authorList>
            <person name="Ichikawa N."/>
            <person name="Kimura A."/>
            <person name="Kitahashi Y."/>
            <person name="Komaki H."/>
            <person name="Oguchi A."/>
        </authorList>
    </citation>
    <scope>NUCLEOTIDE SEQUENCE [LARGE SCALE GENOMIC DNA]</scope>
    <source>
        <strain evidence="2 3">NBRC 16266</strain>
    </source>
</reference>
<name>A0A5M3WV65_9ACTN</name>
<accession>A0A5M3WV65</accession>
<dbReference type="PANTHER" id="PTHR35010">
    <property type="entry name" value="BLL4672 PROTEIN-RELATED"/>
    <property type="match status" value="1"/>
</dbReference>
<protein>
    <recommendedName>
        <fullName evidence="1">MmyB-like transcription regulator ligand binding domain-containing protein</fullName>
    </recommendedName>
</protein>
<keyword evidence="3" id="KW-1185">Reference proteome</keyword>
<comment type="caution">
    <text evidence="2">The sequence shown here is derived from an EMBL/GenBank/DDBJ whole genome shotgun (WGS) entry which is preliminary data.</text>
</comment>
<evidence type="ECO:0000313" key="2">
    <source>
        <dbReference type="EMBL" id="GES12600.1"/>
    </source>
</evidence>
<proteinExistence type="predicted"/>
<dbReference type="Proteomes" id="UP000331127">
    <property type="component" value="Unassembled WGS sequence"/>
</dbReference>
<evidence type="ECO:0000259" key="1">
    <source>
        <dbReference type="Pfam" id="PF17765"/>
    </source>
</evidence>
<dbReference type="InterPro" id="IPR041413">
    <property type="entry name" value="MLTR_LBD"/>
</dbReference>
<gene>
    <name evidence="2" type="ORF">Amac_061970</name>
</gene>
<dbReference type="RefSeq" id="WP_218041394.1">
    <property type="nucleotide sequence ID" value="NZ_BAAAHL010000071.1"/>
</dbReference>
<dbReference type="Gene3D" id="3.30.450.180">
    <property type="match status" value="1"/>
</dbReference>
<dbReference type="Pfam" id="PF17765">
    <property type="entry name" value="MLTR_LBD"/>
    <property type="match status" value="1"/>
</dbReference>
<sequence>MDRTGMAEFLRIRREALQPDDVGLPRGQRRRTPGLRREEVTVLCRMSTDYYSRLEHGRGPQPSEQMVAAALAERLLAESTEFAELWADHEIGLTYTDHKRLIHPEVGALTLHCQMLIDPDPSQALLVFTATPGSQDQTTATTLGHRQSATRGVISTGPRLRPWSVVVQRRVKRIQVRLAARTRDRAFLSTTSKPR</sequence>